<feature type="compositionally biased region" description="Low complexity" evidence="1">
    <location>
        <begin position="1257"/>
        <end position="1287"/>
    </location>
</feature>
<name>T1FSR7_HELRO</name>
<protein>
    <submittedName>
        <fullName evidence="2 3">Uncharacterized protein</fullName>
    </submittedName>
</protein>
<feature type="compositionally biased region" description="Polar residues" evidence="1">
    <location>
        <begin position="995"/>
        <end position="1006"/>
    </location>
</feature>
<reference evidence="3" key="3">
    <citation type="submission" date="2015-06" db="UniProtKB">
        <authorList>
            <consortium name="EnsemblMetazoa"/>
        </authorList>
    </citation>
    <scope>IDENTIFICATION</scope>
</reference>
<feature type="region of interest" description="Disordered" evidence="1">
    <location>
        <begin position="361"/>
        <end position="407"/>
    </location>
</feature>
<feature type="region of interest" description="Disordered" evidence="1">
    <location>
        <begin position="1097"/>
        <end position="1135"/>
    </location>
</feature>
<feature type="compositionally biased region" description="Polar residues" evidence="1">
    <location>
        <begin position="957"/>
        <end position="976"/>
    </location>
</feature>
<feature type="region of interest" description="Disordered" evidence="1">
    <location>
        <begin position="234"/>
        <end position="279"/>
    </location>
</feature>
<feature type="compositionally biased region" description="Basic and acidic residues" evidence="1">
    <location>
        <begin position="1209"/>
        <end position="1218"/>
    </location>
</feature>
<feature type="compositionally biased region" description="Polar residues" evidence="1">
    <location>
        <begin position="163"/>
        <end position="182"/>
    </location>
</feature>
<dbReference type="RefSeq" id="XP_009014994.1">
    <property type="nucleotide sequence ID" value="XM_009016746.1"/>
</dbReference>
<dbReference type="GeneID" id="20211864"/>
<feature type="region of interest" description="Disordered" evidence="1">
    <location>
        <begin position="1034"/>
        <end position="1065"/>
    </location>
</feature>
<dbReference type="InParanoid" id="T1FSR7"/>
<dbReference type="EMBL" id="AMQM01003705">
    <property type="status" value="NOT_ANNOTATED_CDS"/>
    <property type="molecule type" value="Genomic_DNA"/>
</dbReference>
<sequence>MWLVAKNSSLLSPDLTLIILPISLRNLRVLGSIGPRTSMHIGKNSIEGRAFPYFFIFSSAALAAAKPHSLLVRRCVVRVVFGISSSRMVKSVIVKIMMTKMEIVILRSGKQNERLKKSQSLAGGYCVDDEDVGDENDDVIFAGSTCSDVVHSNVHFTRNNARASFPTRNSFPKTPTTSSAKLKSNADIKNSKKTIKSAPPAPSSSSSKRHANQAAGLPHMSFNTSAHKHLEHFSKQLEASRKQQSLMSRSYVESRKSPARSSHSNGSAKRTSQASTKDNSALCKINNELEGTAYLIKKMLNDIPSTIDNDDEDEAGANSSLGLKNERMRIDEVFGIAYKLPVIGDVDGDCAAVVPRRLGAFVGGDGDNNEGSNKNIAAKKSQQGRQQDETSKEHHHKSENETSLENSFDQYDEYDDNEEASDVASSMPRDDSFDRLMNETSSRLNALIDATSKVINDSGFASSFNIKPSTTTSGVARMSSSIDPTCANTQAHTKLQTTLPTNGKLSFNESKNADSSEKAGESEFFVVSFDTPSTRKVKSACSSRGAALKLVEKFKNKDDDIEDGDANEGDTVVKKKLNKCKTADSNTLSDVSDSNSLTSSNATTITSSKLIGGRKFVPPIAKSLSNITSAVNSTCKPSTTKESTTFIRDISLIRDVVEGSGGIDLRKVKPAIVKVTSVKTNRNRNAKMSSPALNTSKRDEYRNYNDDEDKYSSDYDDDSCRSPRHPSRSRSVGHGDDKLTSDRTTNTNTFTKAKFTASKNLPFTAGSKSQGNKVGSSTSQQQAQSRNSGGANTKYAMKGMPSGPTSPVSDVPQRRFSSSSNRPPLKTSNSTASSKSNLYNQNTNNKAVRNNLSLSNKSLVRNDGGRFSMRVEKTTKTAPTPTPSSDKIAASNAWQRRKNYDPRLSAGMIRGGATSSRGGICGSGSGAVRSRSMSARRKDDDYERNICDDDEEGETVASKQSNLQNNRNVSNAPTRFSRSSNNGSSNSKSARVAMTKTQQMSRSKIAQMSHAVADNLNVLMRNEGLDTPQALKQLPSFTHESPSSAFSSHNITKRRTSSEDAPLSDFSSSYDTVLVDSIQQVSKKVKSLADVLIGKMKDDDDDVSEGDDSATATATTTATTSSSTPAGSNNNGSVSVRGQVGQLTLGPSSLLQNANPELAAILDNLKKTELHLQKVHKTLFHVTEDMTSSGPLPFSPQLAKKSGFIPIDKPPKFSDCEKSGVGNGAGSSHSGTFTRSRNSSNNNMPSKPTKSSPPPSSSMTSLHHPLSTTSSSLLHHVSSSSSTFKSPQTTGVYKKRSASASNRNKKSPQLSSRNNPLSGDEYY</sequence>
<accession>T1FSR7</accession>
<feature type="compositionally biased region" description="Polar residues" evidence="1">
    <location>
        <begin position="1125"/>
        <end position="1135"/>
    </location>
</feature>
<feature type="compositionally biased region" description="Low complexity" evidence="1">
    <location>
        <begin position="977"/>
        <end position="989"/>
    </location>
</feature>
<dbReference type="PANTHER" id="PTHR14559:SF11">
    <property type="entry name" value="SECRETED PROTEIN"/>
    <property type="match status" value="1"/>
</dbReference>
<feature type="compositionally biased region" description="Polar residues" evidence="1">
    <location>
        <begin position="1298"/>
        <end position="1317"/>
    </location>
</feature>
<dbReference type="HOGENOM" id="CLU_259701_0_0_1"/>
<feature type="region of interest" description="Disordered" evidence="1">
    <location>
        <begin position="1201"/>
        <end position="1323"/>
    </location>
</feature>
<feature type="compositionally biased region" description="Basic and acidic residues" evidence="1">
    <location>
        <begin position="696"/>
        <end position="721"/>
    </location>
</feature>
<evidence type="ECO:0000313" key="4">
    <source>
        <dbReference type="Proteomes" id="UP000015101"/>
    </source>
</evidence>
<organism evidence="3 4">
    <name type="scientific">Helobdella robusta</name>
    <name type="common">Californian leech</name>
    <dbReference type="NCBI Taxonomy" id="6412"/>
    <lineage>
        <taxon>Eukaryota</taxon>
        <taxon>Metazoa</taxon>
        <taxon>Spiralia</taxon>
        <taxon>Lophotrochozoa</taxon>
        <taxon>Annelida</taxon>
        <taxon>Clitellata</taxon>
        <taxon>Hirudinea</taxon>
        <taxon>Rhynchobdellida</taxon>
        <taxon>Glossiphoniidae</taxon>
        <taxon>Helobdella</taxon>
    </lineage>
</organism>
<dbReference type="EMBL" id="KB096275">
    <property type="protein sequence ID" value="ESO06898.1"/>
    <property type="molecule type" value="Genomic_DNA"/>
</dbReference>
<reference evidence="4" key="1">
    <citation type="submission" date="2012-12" db="EMBL/GenBank/DDBJ databases">
        <authorList>
            <person name="Hellsten U."/>
            <person name="Grimwood J."/>
            <person name="Chapman J.A."/>
            <person name="Shapiro H."/>
            <person name="Aerts A."/>
            <person name="Otillar R.P."/>
            <person name="Terry A.Y."/>
            <person name="Boore J.L."/>
            <person name="Simakov O."/>
            <person name="Marletaz F."/>
            <person name="Cho S.-J."/>
            <person name="Edsinger-Gonzales E."/>
            <person name="Havlak P."/>
            <person name="Kuo D.-H."/>
            <person name="Larsson T."/>
            <person name="Lv J."/>
            <person name="Arendt D."/>
            <person name="Savage R."/>
            <person name="Osoegawa K."/>
            <person name="de Jong P."/>
            <person name="Lindberg D.R."/>
            <person name="Seaver E.C."/>
            <person name="Weisblat D.A."/>
            <person name="Putnam N.H."/>
            <person name="Grigoriev I.V."/>
            <person name="Rokhsar D.S."/>
        </authorList>
    </citation>
    <scope>NUCLEOTIDE SEQUENCE</scope>
</reference>
<dbReference type="CTD" id="20211864"/>
<feature type="compositionally biased region" description="Polar residues" evidence="1">
    <location>
        <begin position="839"/>
        <end position="859"/>
    </location>
</feature>
<feature type="compositionally biased region" description="Polar residues" evidence="1">
    <location>
        <begin position="686"/>
        <end position="695"/>
    </location>
</feature>
<feature type="region of interest" description="Disordered" evidence="1">
    <location>
        <begin position="682"/>
        <end position="745"/>
    </location>
</feature>
<feature type="compositionally biased region" description="Low complexity" evidence="1">
    <location>
        <begin position="1232"/>
        <end position="1250"/>
    </location>
</feature>
<feature type="compositionally biased region" description="Acidic residues" evidence="1">
    <location>
        <begin position="1099"/>
        <end position="1108"/>
    </location>
</feature>
<feature type="compositionally biased region" description="Low complexity" evidence="1">
    <location>
        <begin position="1109"/>
        <end position="1124"/>
    </location>
</feature>
<dbReference type="EMBL" id="AMQM01003704">
    <property type="status" value="NOT_ANNOTATED_CDS"/>
    <property type="molecule type" value="Genomic_DNA"/>
</dbReference>
<evidence type="ECO:0000313" key="3">
    <source>
        <dbReference type="EnsemblMetazoa" id="HelroP191233"/>
    </source>
</evidence>
<feature type="compositionally biased region" description="Polar residues" evidence="1">
    <location>
        <begin position="259"/>
        <end position="279"/>
    </location>
</feature>
<dbReference type="KEGG" id="hro:HELRODRAFT_191233"/>
<feature type="compositionally biased region" description="Polar residues" evidence="1">
    <location>
        <begin position="369"/>
        <end position="385"/>
    </location>
</feature>
<dbReference type="Proteomes" id="UP000015101">
    <property type="component" value="Unassembled WGS sequence"/>
</dbReference>
<feature type="region of interest" description="Disordered" evidence="1">
    <location>
        <begin position="761"/>
        <end position="1007"/>
    </location>
</feature>
<evidence type="ECO:0000313" key="2">
    <source>
        <dbReference type="EMBL" id="ESO06898.1"/>
    </source>
</evidence>
<reference evidence="2 4" key="2">
    <citation type="journal article" date="2013" name="Nature">
        <title>Insights into bilaterian evolution from three spiralian genomes.</title>
        <authorList>
            <person name="Simakov O."/>
            <person name="Marletaz F."/>
            <person name="Cho S.J."/>
            <person name="Edsinger-Gonzales E."/>
            <person name="Havlak P."/>
            <person name="Hellsten U."/>
            <person name="Kuo D.H."/>
            <person name="Larsson T."/>
            <person name="Lv J."/>
            <person name="Arendt D."/>
            <person name="Savage R."/>
            <person name="Osoegawa K."/>
            <person name="de Jong P."/>
            <person name="Grimwood J."/>
            <person name="Chapman J.A."/>
            <person name="Shapiro H."/>
            <person name="Aerts A."/>
            <person name="Otillar R.P."/>
            <person name="Terry A.Y."/>
            <person name="Boore J.L."/>
            <person name="Grigoriev I.V."/>
            <person name="Lindberg D.R."/>
            <person name="Seaver E.C."/>
            <person name="Weisblat D.A."/>
            <person name="Putnam N.H."/>
            <person name="Rokhsar D.S."/>
        </authorList>
    </citation>
    <scope>NUCLEOTIDE SEQUENCE</scope>
</reference>
<feature type="compositionally biased region" description="Low complexity" evidence="1">
    <location>
        <begin position="825"/>
        <end position="838"/>
    </location>
</feature>
<feature type="compositionally biased region" description="Basic and acidic residues" evidence="1">
    <location>
        <begin position="386"/>
        <end position="400"/>
    </location>
</feature>
<dbReference type="PANTHER" id="PTHR14559">
    <property type="entry name" value="CASPASE RECRUITMENT DOMAIN FAMILY"/>
    <property type="match status" value="1"/>
</dbReference>
<dbReference type="EnsemblMetazoa" id="HelroT191233">
    <property type="protein sequence ID" value="HelroP191233"/>
    <property type="gene ID" value="HelroG191233"/>
</dbReference>
<feature type="compositionally biased region" description="Polar residues" evidence="1">
    <location>
        <begin position="761"/>
        <end position="791"/>
    </location>
</feature>
<proteinExistence type="predicted"/>
<feature type="region of interest" description="Disordered" evidence="1">
    <location>
        <begin position="163"/>
        <end position="214"/>
    </location>
</feature>
<evidence type="ECO:0000256" key="1">
    <source>
        <dbReference type="SAM" id="MobiDB-lite"/>
    </source>
</evidence>
<gene>
    <name evidence="3" type="primary">20211864</name>
    <name evidence="2" type="ORF">HELRODRAFT_191233</name>
</gene>
<keyword evidence="4" id="KW-1185">Reference proteome</keyword>
<feature type="compositionally biased region" description="Polar residues" evidence="1">
    <location>
        <begin position="1035"/>
        <end position="1050"/>
    </location>
</feature>
<feature type="compositionally biased region" description="Basic and acidic residues" evidence="1">
    <location>
        <begin position="936"/>
        <end position="947"/>
    </location>
</feature>